<sequence length="292" mass="31504">MATFDRSDDLRGAQFEGADLSEARFSATRLQQARFVNSTLRGASFVGSDLSGVVVRGGDVQGAEIESPWLFDGDDPLLVNGVNVIPLVDAELNRRFPGRAERGATEPEGLRTAWAALESTWASAVDRVAAMPEGTTDVSVAGEWSFAQTLRHLVMAIDTWLGRAILRQEQPYHPIGQPNDDYAADGHDLAVFATRAPAYSEVLEVFGAKMTAVRNFLAAVTRDELAATRQNPWAPDHAETVLSCLHTILDESWEHYRYALRDLDAIEAGRSVGTPAADPPGVTGLTGAPDAT</sequence>
<feature type="domain" description="DinB-like" evidence="2">
    <location>
        <begin position="116"/>
        <end position="258"/>
    </location>
</feature>
<dbReference type="SUPFAM" id="SSF109854">
    <property type="entry name" value="DinB/YfiT-like putative metalloenzymes"/>
    <property type="match status" value="1"/>
</dbReference>
<keyword evidence="4" id="KW-1185">Reference proteome</keyword>
<reference evidence="3" key="1">
    <citation type="submission" date="2022-06" db="EMBL/GenBank/DDBJ databases">
        <title>Ornithinimicrobium JY.X270.</title>
        <authorList>
            <person name="Huang Y."/>
        </authorList>
    </citation>
    <scope>NUCLEOTIDE SEQUENCE</scope>
    <source>
        <strain evidence="3">JY.X270</strain>
    </source>
</reference>
<dbReference type="Pfam" id="PF00805">
    <property type="entry name" value="Pentapeptide"/>
    <property type="match status" value="1"/>
</dbReference>
<evidence type="ECO:0000313" key="4">
    <source>
        <dbReference type="Proteomes" id="UP001056535"/>
    </source>
</evidence>
<dbReference type="Gene3D" id="1.20.120.450">
    <property type="entry name" value="dinb family like domain"/>
    <property type="match status" value="1"/>
</dbReference>
<gene>
    <name evidence="3" type="ORF">NF557_06225</name>
</gene>
<protein>
    <submittedName>
        <fullName evidence="3">Pentapeptide repeat-containing protein</fullName>
    </submittedName>
</protein>
<dbReference type="SUPFAM" id="SSF141571">
    <property type="entry name" value="Pentapeptide repeat-like"/>
    <property type="match status" value="1"/>
</dbReference>
<organism evidence="3 4">
    <name type="scientific">Ornithinimicrobium cryptoxanthini</name>
    <dbReference type="NCBI Taxonomy" id="2934161"/>
    <lineage>
        <taxon>Bacteria</taxon>
        <taxon>Bacillati</taxon>
        <taxon>Actinomycetota</taxon>
        <taxon>Actinomycetes</taxon>
        <taxon>Micrococcales</taxon>
        <taxon>Ornithinimicrobiaceae</taxon>
        <taxon>Ornithinimicrobium</taxon>
    </lineage>
</organism>
<name>A0ABY4YL23_9MICO</name>
<dbReference type="Gene3D" id="2.160.20.80">
    <property type="entry name" value="E3 ubiquitin-protein ligase SopA"/>
    <property type="match status" value="1"/>
</dbReference>
<evidence type="ECO:0000256" key="1">
    <source>
        <dbReference type="SAM" id="MobiDB-lite"/>
    </source>
</evidence>
<feature type="region of interest" description="Disordered" evidence="1">
    <location>
        <begin position="271"/>
        <end position="292"/>
    </location>
</feature>
<proteinExistence type="predicted"/>
<dbReference type="Proteomes" id="UP001056535">
    <property type="component" value="Chromosome"/>
</dbReference>
<dbReference type="InterPro" id="IPR034660">
    <property type="entry name" value="DinB/YfiT-like"/>
</dbReference>
<dbReference type="InterPro" id="IPR001646">
    <property type="entry name" value="5peptide_repeat"/>
</dbReference>
<evidence type="ECO:0000313" key="3">
    <source>
        <dbReference type="EMBL" id="USQ77501.1"/>
    </source>
</evidence>
<dbReference type="EMBL" id="CP099490">
    <property type="protein sequence ID" value="USQ77501.1"/>
    <property type="molecule type" value="Genomic_DNA"/>
</dbReference>
<dbReference type="RefSeq" id="WP_252622691.1">
    <property type="nucleotide sequence ID" value="NZ_CP099490.1"/>
</dbReference>
<dbReference type="Pfam" id="PF12867">
    <property type="entry name" value="DinB_2"/>
    <property type="match status" value="1"/>
</dbReference>
<evidence type="ECO:0000259" key="2">
    <source>
        <dbReference type="Pfam" id="PF12867"/>
    </source>
</evidence>
<dbReference type="InterPro" id="IPR024775">
    <property type="entry name" value="DinB-like"/>
</dbReference>
<accession>A0ABY4YL23</accession>